<gene>
    <name evidence="1" type="ORF">EC973_000935</name>
</gene>
<reference evidence="1" key="1">
    <citation type="submission" date="2020-01" db="EMBL/GenBank/DDBJ databases">
        <title>Genome Sequencing of Three Apophysomyces-Like Fungal Strains Confirms a Novel Fungal Genus in the Mucoromycota with divergent Burkholderia-like Endosymbiotic Bacteria.</title>
        <authorList>
            <person name="Stajich J.E."/>
            <person name="Macias A.M."/>
            <person name="Carter-House D."/>
            <person name="Lovett B."/>
            <person name="Kasson L.R."/>
            <person name="Berry K."/>
            <person name="Grigoriev I."/>
            <person name="Chang Y."/>
            <person name="Spatafora J."/>
            <person name="Kasson M.T."/>
        </authorList>
    </citation>
    <scope>NUCLEOTIDE SEQUENCE</scope>
    <source>
        <strain evidence="1">NRRL A-21654</strain>
    </source>
</reference>
<dbReference type="Gene3D" id="3.40.50.150">
    <property type="entry name" value="Vaccinia Virus protein VP39"/>
    <property type="match status" value="1"/>
</dbReference>
<organism evidence="1 2">
    <name type="scientific">Apophysomyces ossiformis</name>
    <dbReference type="NCBI Taxonomy" id="679940"/>
    <lineage>
        <taxon>Eukaryota</taxon>
        <taxon>Fungi</taxon>
        <taxon>Fungi incertae sedis</taxon>
        <taxon>Mucoromycota</taxon>
        <taxon>Mucoromycotina</taxon>
        <taxon>Mucoromycetes</taxon>
        <taxon>Mucorales</taxon>
        <taxon>Mucorineae</taxon>
        <taxon>Mucoraceae</taxon>
        <taxon>Apophysomyces</taxon>
    </lineage>
</organism>
<dbReference type="PANTHER" id="PTHR14614">
    <property type="entry name" value="HEPATOCELLULAR CARCINOMA-ASSOCIATED ANTIGEN"/>
    <property type="match status" value="1"/>
</dbReference>
<dbReference type="AlphaFoldDB" id="A0A8H7BUE2"/>
<dbReference type="InterPro" id="IPR029063">
    <property type="entry name" value="SAM-dependent_MTases_sf"/>
</dbReference>
<evidence type="ECO:0000313" key="1">
    <source>
        <dbReference type="EMBL" id="KAF7724485.1"/>
    </source>
</evidence>
<dbReference type="PANTHER" id="PTHR14614:SF132">
    <property type="entry name" value="PROTEIN-LYSINE METHYLTRANSFERASE C42C1.13"/>
    <property type="match status" value="1"/>
</dbReference>
<dbReference type="InterPro" id="IPR019410">
    <property type="entry name" value="Methyltransf_16"/>
</dbReference>
<dbReference type="GO" id="GO:0005829">
    <property type="term" value="C:cytosol"/>
    <property type="evidence" value="ECO:0007669"/>
    <property type="project" value="TreeGrafter"/>
</dbReference>
<dbReference type="CDD" id="cd02440">
    <property type="entry name" value="AdoMet_MTases"/>
    <property type="match status" value="1"/>
</dbReference>
<protein>
    <recommendedName>
        <fullName evidence="3">Methyltransferase-domain-containing protein</fullName>
    </recommendedName>
</protein>
<comment type="caution">
    <text evidence="1">The sequence shown here is derived from an EMBL/GenBank/DDBJ whole genome shotgun (WGS) entry which is preliminary data.</text>
</comment>
<dbReference type="SUPFAM" id="SSF53335">
    <property type="entry name" value="S-adenosyl-L-methionine-dependent methyltransferases"/>
    <property type="match status" value="1"/>
</dbReference>
<evidence type="ECO:0008006" key="3">
    <source>
        <dbReference type="Google" id="ProtNLM"/>
    </source>
</evidence>
<name>A0A8H7BUE2_9FUNG</name>
<keyword evidence="2" id="KW-1185">Reference proteome</keyword>
<sequence>MHYVKFLKPFPEEVASGQLFTVVWTIETDLGDAKYPVEVPIMFRITDPNATLIFLSDDCGRSQKIVPCKARNILLQYDPTCSGGVMRSRLAIHTAQPTVQCVFEFASLNGAETHPVWLHGRKPDMRNNAFSPHKGDWIIPAWSVPIRITKKKSSEKEPKSGQQAERILTVSKTKSMRIREDAANSIARHVWDCGLGLCHYLSFAAKNFRYDTVVELGSGTGLAGIYCAHLLHPKQLYLTDLPDAMEIMEQNAQLQNDPCIHVKTLEWGPGTPWLPSVDIVLLTDVLYNQSSHDDLLLTLDWLMGKETRVLLAYKERHSDEREFFRKVEQRQWSCVQVQAPDLICEIYWIQKA</sequence>
<proteinExistence type="predicted"/>
<dbReference type="OrthoDB" id="413520at2759"/>
<dbReference type="Pfam" id="PF10294">
    <property type="entry name" value="Methyltransf_16"/>
    <property type="match status" value="1"/>
</dbReference>
<evidence type="ECO:0000313" key="2">
    <source>
        <dbReference type="Proteomes" id="UP000605846"/>
    </source>
</evidence>
<dbReference type="EMBL" id="JABAYA010000118">
    <property type="protein sequence ID" value="KAF7724485.1"/>
    <property type="molecule type" value="Genomic_DNA"/>
</dbReference>
<dbReference type="Proteomes" id="UP000605846">
    <property type="component" value="Unassembled WGS sequence"/>
</dbReference>
<accession>A0A8H7BUE2</accession>